<dbReference type="RefSeq" id="WP_148136506.1">
    <property type="nucleotide sequence ID" value="NZ_CP017634.1"/>
</dbReference>
<gene>
    <name evidence="3" type="ORF">DCMF_22545</name>
</gene>
<dbReference type="PANTHER" id="PTHR35342">
    <property type="entry name" value="TRICARBOXYLIC TRANSPORT PROTEIN"/>
    <property type="match status" value="1"/>
</dbReference>
<feature type="transmembrane region" description="Helical" evidence="1">
    <location>
        <begin position="474"/>
        <end position="496"/>
    </location>
</feature>
<protein>
    <recommendedName>
        <fullName evidence="2">DUF112 domain-containing protein</fullName>
    </recommendedName>
</protein>
<accession>A0A3G1KXE6</accession>
<feature type="transmembrane region" description="Helical" evidence="1">
    <location>
        <begin position="386"/>
        <end position="407"/>
    </location>
</feature>
<dbReference type="AlphaFoldDB" id="A0A3G1KXE6"/>
<evidence type="ECO:0000256" key="1">
    <source>
        <dbReference type="SAM" id="Phobius"/>
    </source>
</evidence>
<keyword evidence="4" id="KW-1185">Reference proteome</keyword>
<reference evidence="3 4" key="1">
    <citation type="submission" date="2016-10" db="EMBL/GenBank/DDBJ databases">
        <title>Complete Genome Sequence of Peptococcaceae strain DCMF.</title>
        <authorList>
            <person name="Edwards R.J."/>
            <person name="Holland S.I."/>
            <person name="Deshpande N.P."/>
            <person name="Wong Y.K."/>
            <person name="Ertan H."/>
            <person name="Manefield M."/>
            <person name="Russell T.L."/>
            <person name="Lee M.J."/>
        </authorList>
    </citation>
    <scope>NUCLEOTIDE SEQUENCE [LARGE SCALE GENOMIC DNA]</scope>
    <source>
        <strain evidence="3 4">DCMF</strain>
    </source>
</reference>
<evidence type="ECO:0000313" key="3">
    <source>
        <dbReference type="EMBL" id="ATW27154.1"/>
    </source>
</evidence>
<dbReference type="OrthoDB" id="9781349at2"/>
<feature type="transmembrane region" description="Helical" evidence="1">
    <location>
        <begin position="436"/>
        <end position="454"/>
    </location>
</feature>
<dbReference type="Pfam" id="PF01970">
    <property type="entry name" value="TctA"/>
    <property type="match status" value="1"/>
</dbReference>
<sequence length="507" mass="53867">MEIASASLWLHGFGEVFSLNNLMFLILGTLLGMIVGVLPGIGPNFGVALLLPMTFTMPPATAIIFLCSVHAATAYGDSIASILINVPGGGGSVPACWDGHPLSKQGRGGLALGLSATASLTGGVVSWFFMVLFSPLLVAFALKLGPPEIFMVALLALSMLAVAVKGNTIKGMIMACIGLMLSFIGMDEMTGLYRYTFGIPYLEDGIDLIPVVVGMFAMAEVYTMVNEGDLTGKLTKVQDKAFDAVKLAFKNYKSLIRGVMTGVWMGILPALGINAASMSAYLLEKQSAKDKADQDSFGKGNPKGVIAPEGAKGACVIGDLVPTFTLGIPGSGSAALLMAALIVHGLRPGPDFFQGDFPYIVFAGILIAQFSYFLVGIFTAKYWAKIIQFPVAVLAPAIAVIAFVGVFADNNRLEVAIVLSVFGFIGYFMNKYDYPAAALILGLVLGNLVESNFSRSMMLSKGSYSWAYMRPITLVLLIITIASFAWPWVKGFFIWVRGRGKEGLKAD</sequence>
<keyword evidence="1" id="KW-0472">Membrane</keyword>
<evidence type="ECO:0000313" key="4">
    <source>
        <dbReference type="Proteomes" id="UP000323521"/>
    </source>
</evidence>
<dbReference type="InterPro" id="IPR002823">
    <property type="entry name" value="DUF112_TM"/>
</dbReference>
<evidence type="ECO:0000259" key="2">
    <source>
        <dbReference type="Pfam" id="PF01970"/>
    </source>
</evidence>
<feature type="domain" description="DUF112" evidence="2">
    <location>
        <begin position="22"/>
        <end position="441"/>
    </location>
</feature>
<feature type="transmembrane region" description="Helical" evidence="1">
    <location>
        <begin position="22"/>
        <end position="51"/>
    </location>
</feature>
<feature type="transmembrane region" description="Helical" evidence="1">
    <location>
        <begin position="357"/>
        <end position="379"/>
    </location>
</feature>
<feature type="transmembrane region" description="Helical" evidence="1">
    <location>
        <begin position="413"/>
        <end position="429"/>
    </location>
</feature>
<keyword evidence="1" id="KW-0812">Transmembrane</keyword>
<dbReference type="PANTHER" id="PTHR35342:SF5">
    <property type="entry name" value="TRICARBOXYLIC TRANSPORT PROTEIN"/>
    <property type="match status" value="1"/>
</dbReference>
<feature type="transmembrane region" description="Helical" evidence="1">
    <location>
        <begin position="263"/>
        <end position="283"/>
    </location>
</feature>
<feature type="transmembrane region" description="Helical" evidence="1">
    <location>
        <begin position="149"/>
        <end position="166"/>
    </location>
</feature>
<feature type="transmembrane region" description="Helical" evidence="1">
    <location>
        <begin position="172"/>
        <end position="193"/>
    </location>
</feature>
<name>A0A3G1KXE6_FORW1</name>
<dbReference type="EMBL" id="CP017634">
    <property type="protein sequence ID" value="ATW27154.1"/>
    <property type="molecule type" value="Genomic_DNA"/>
</dbReference>
<keyword evidence="1" id="KW-1133">Transmembrane helix</keyword>
<feature type="transmembrane region" description="Helical" evidence="1">
    <location>
        <begin position="326"/>
        <end position="345"/>
    </location>
</feature>
<dbReference type="KEGG" id="fwa:DCMF_22545"/>
<dbReference type="Proteomes" id="UP000323521">
    <property type="component" value="Chromosome"/>
</dbReference>
<organism evidence="3 4">
    <name type="scientific">Formimonas warabiya</name>
    <dbReference type="NCBI Taxonomy" id="1761012"/>
    <lineage>
        <taxon>Bacteria</taxon>
        <taxon>Bacillati</taxon>
        <taxon>Bacillota</taxon>
        <taxon>Clostridia</taxon>
        <taxon>Eubacteriales</taxon>
        <taxon>Peptococcaceae</taxon>
        <taxon>Candidatus Formimonas</taxon>
    </lineage>
</organism>
<proteinExistence type="predicted"/>